<sequence>MDIEGSGNLEDFLYVVAKNKELEDSLRNYVETTDEKQRKEKVNSLIFKWAGVEFNYIKFE</sequence>
<protein>
    <submittedName>
        <fullName evidence="1">Uncharacterized protein</fullName>
    </submittedName>
</protein>
<evidence type="ECO:0000313" key="1">
    <source>
        <dbReference type="EMBL" id="CZE49336.1"/>
    </source>
</evidence>
<keyword evidence="2" id="KW-1185">Reference proteome</keyword>
<organism evidence="1 2">
    <name type="scientific">Campylobacter geochelonis</name>
    <dbReference type="NCBI Taxonomy" id="1780362"/>
    <lineage>
        <taxon>Bacteria</taxon>
        <taxon>Pseudomonadati</taxon>
        <taxon>Campylobacterota</taxon>
        <taxon>Epsilonproteobacteria</taxon>
        <taxon>Campylobacterales</taxon>
        <taxon>Campylobacteraceae</taxon>
        <taxon>Campylobacter</taxon>
    </lineage>
</organism>
<gene>
    <name evidence="1" type="ORF">ERS672216_01871</name>
</gene>
<accession>A0A128EKP0</accession>
<reference evidence="1 2" key="1">
    <citation type="submission" date="2016-02" db="EMBL/GenBank/DDBJ databases">
        <authorList>
            <consortium name="Pathogen Informatics"/>
        </authorList>
    </citation>
    <scope>NUCLEOTIDE SEQUENCE [LARGE SCALE GENOMIC DNA]</scope>
    <source>
        <strain evidence="1 2">RC20</strain>
    </source>
</reference>
<dbReference type="EMBL" id="FIZP01000018">
    <property type="protein sequence ID" value="CZE49336.1"/>
    <property type="molecule type" value="Genomic_DNA"/>
</dbReference>
<evidence type="ECO:0000313" key="2">
    <source>
        <dbReference type="Proteomes" id="UP000069632"/>
    </source>
</evidence>
<proteinExistence type="predicted"/>
<dbReference type="Proteomes" id="UP000069632">
    <property type="component" value="Unassembled WGS sequence"/>
</dbReference>
<name>A0A128EKP0_9BACT</name>
<dbReference type="AlphaFoldDB" id="A0A128EKP0"/>